<protein>
    <submittedName>
        <fullName evidence="7">Uncharacterized protein</fullName>
    </submittedName>
</protein>
<feature type="transmembrane region" description="Helical" evidence="6">
    <location>
        <begin position="208"/>
        <end position="226"/>
    </location>
</feature>
<dbReference type="Proteomes" id="UP000030428">
    <property type="component" value="Unassembled WGS sequence"/>
</dbReference>
<accession>A0A0A6PE11</accession>
<evidence type="ECO:0000313" key="7">
    <source>
        <dbReference type="EMBL" id="KHD08542.1"/>
    </source>
</evidence>
<dbReference type="InterPro" id="IPR022791">
    <property type="entry name" value="L-PG_synthase/AglD"/>
</dbReference>
<feature type="transmembrane region" description="Helical" evidence="6">
    <location>
        <begin position="37"/>
        <end position="55"/>
    </location>
</feature>
<comment type="subcellular location">
    <subcellularLocation>
        <location evidence="1">Cell membrane</location>
        <topology evidence="1">Multi-pass membrane protein</topology>
    </subcellularLocation>
</comment>
<dbReference type="NCBIfam" id="TIGR00374">
    <property type="entry name" value="flippase-like domain"/>
    <property type="match status" value="1"/>
</dbReference>
<keyword evidence="4 6" id="KW-1133">Transmembrane helix</keyword>
<evidence type="ECO:0000256" key="4">
    <source>
        <dbReference type="ARBA" id="ARBA00022989"/>
    </source>
</evidence>
<evidence type="ECO:0000256" key="1">
    <source>
        <dbReference type="ARBA" id="ARBA00004651"/>
    </source>
</evidence>
<feature type="transmembrane region" description="Helical" evidence="6">
    <location>
        <begin position="260"/>
        <end position="278"/>
    </location>
</feature>
<keyword evidence="3 6" id="KW-0812">Transmembrane</keyword>
<dbReference type="Pfam" id="PF03706">
    <property type="entry name" value="LPG_synthase_TM"/>
    <property type="match status" value="1"/>
</dbReference>
<feature type="transmembrane region" description="Helical" evidence="6">
    <location>
        <begin position="7"/>
        <end position="25"/>
    </location>
</feature>
<organism evidence="7 8">
    <name type="scientific">Candidatus Thiomargarita nelsonii</name>
    <dbReference type="NCBI Taxonomy" id="1003181"/>
    <lineage>
        <taxon>Bacteria</taxon>
        <taxon>Pseudomonadati</taxon>
        <taxon>Pseudomonadota</taxon>
        <taxon>Gammaproteobacteria</taxon>
        <taxon>Thiotrichales</taxon>
        <taxon>Thiotrichaceae</taxon>
        <taxon>Thiomargarita</taxon>
    </lineage>
</organism>
<sequence length="322" mass="36118">MNSKKILIFGTLVSFVLLVIVFSRLEWSAFLSALKSIRLAPILLAGSIIMLIIILRSLRWTLVAHQPIIKFKYFWQAVNIGYLGNMIYPARAGEVLKVVAIHHFAPLVYGRAISSAVIDRMLDMIVVGLFTLLVLWIHGSQIDPNVGRAVISIFMVATVLLTLLIILVDRLQTHVQSWNAQAQWQQRLQEWSEHALEGVQAFRQTHNILIVLLLSVGIFMLDYFWMWLMMDAFGWDLPFEAGLTVGVFLLVAISLPSAPGYIGIYQVACVLALSLYGIDESLAVAYSVVMQLLTFAILGVQGMLVTAYCGFNLSRERDLSFE</sequence>
<keyword evidence="2" id="KW-1003">Cell membrane</keyword>
<evidence type="ECO:0000313" key="8">
    <source>
        <dbReference type="Proteomes" id="UP000030428"/>
    </source>
</evidence>
<dbReference type="EMBL" id="JSZA02000015">
    <property type="protein sequence ID" value="KHD08542.1"/>
    <property type="molecule type" value="Genomic_DNA"/>
</dbReference>
<reference evidence="7 8" key="1">
    <citation type="journal article" date="2016" name="Front. Microbiol.">
        <title>Single-Cell (Meta-)Genomics of a Dimorphic Candidatus Thiomargarita nelsonii Reveals Genomic Plasticity.</title>
        <authorList>
            <person name="Flood B.E."/>
            <person name="Fliss P."/>
            <person name="Jones D.S."/>
            <person name="Dick G.J."/>
            <person name="Jain S."/>
            <person name="Kaster A.K."/>
            <person name="Winkel M."/>
            <person name="Mussmann M."/>
            <person name="Bailey J."/>
        </authorList>
    </citation>
    <scope>NUCLEOTIDE SEQUENCE [LARGE SCALE GENOMIC DNA]</scope>
    <source>
        <strain evidence="7">Hydrate Ridge</strain>
    </source>
</reference>
<comment type="caution">
    <text evidence="7">The sequence shown here is derived from an EMBL/GenBank/DDBJ whole genome shotgun (WGS) entry which is preliminary data.</text>
</comment>
<dbReference type="AlphaFoldDB" id="A0A0A6PE11"/>
<feature type="transmembrane region" description="Helical" evidence="6">
    <location>
        <begin position="121"/>
        <end position="137"/>
    </location>
</feature>
<feature type="transmembrane region" description="Helical" evidence="6">
    <location>
        <begin position="149"/>
        <end position="168"/>
    </location>
</feature>
<dbReference type="PANTHER" id="PTHR39087:SF2">
    <property type="entry name" value="UPF0104 MEMBRANE PROTEIN MJ1595"/>
    <property type="match status" value="1"/>
</dbReference>
<keyword evidence="5 6" id="KW-0472">Membrane</keyword>
<evidence type="ECO:0000256" key="3">
    <source>
        <dbReference type="ARBA" id="ARBA00022692"/>
    </source>
</evidence>
<dbReference type="GO" id="GO:0005886">
    <property type="term" value="C:plasma membrane"/>
    <property type="evidence" value="ECO:0007669"/>
    <property type="project" value="UniProtKB-SubCell"/>
</dbReference>
<keyword evidence="8" id="KW-1185">Reference proteome</keyword>
<name>A0A0A6PE11_9GAMM</name>
<proteinExistence type="predicted"/>
<evidence type="ECO:0000256" key="2">
    <source>
        <dbReference type="ARBA" id="ARBA00022475"/>
    </source>
</evidence>
<gene>
    <name evidence="7" type="ORF">PN36_05615</name>
</gene>
<dbReference type="PANTHER" id="PTHR39087">
    <property type="entry name" value="UPF0104 MEMBRANE PROTEIN MJ1595"/>
    <property type="match status" value="1"/>
</dbReference>
<evidence type="ECO:0000256" key="6">
    <source>
        <dbReference type="SAM" id="Phobius"/>
    </source>
</evidence>
<evidence type="ECO:0000256" key="5">
    <source>
        <dbReference type="ARBA" id="ARBA00023136"/>
    </source>
</evidence>
<feature type="transmembrane region" description="Helical" evidence="6">
    <location>
        <begin position="284"/>
        <end position="311"/>
    </location>
</feature>